<name>Q1W554_PSEAI</name>
<gene>
    <name evidence="3" type="ORF">EXA7</name>
</gene>
<feature type="transmembrane region" description="Helical" evidence="1">
    <location>
        <begin position="171"/>
        <end position="190"/>
    </location>
</feature>
<dbReference type="EMBL" id="DQ437742">
    <property type="protein sequence ID" value="ABD94618.1"/>
    <property type="molecule type" value="Genomic_DNA"/>
</dbReference>
<feature type="domain" description="DUF4236" evidence="2">
    <location>
        <begin position="33"/>
        <end position="82"/>
    </location>
</feature>
<reference evidence="3" key="1">
    <citation type="journal article" date="2006" name="J. Bacteriol.">
        <title>Acquisition and evolution of the exoU locus in Pseudomonas aeruginosa.</title>
        <authorList>
            <person name="Kulasekara B.R."/>
            <person name="Kulasekara H.D."/>
            <person name="Wolfgang M.C."/>
            <person name="Stevens L."/>
            <person name="Frank D.W."/>
            <person name="Lory S."/>
        </authorList>
    </citation>
    <scope>NUCLEOTIDE SEQUENCE</scope>
    <source>
        <strain evidence="3">6077</strain>
    </source>
</reference>
<proteinExistence type="predicted"/>
<sequence>MGTALAALEDRTIEGFPRCKGAVSKPGGNMGLSVRKSVRVGPFRFNLSKSGIGVSAGIKGLRVGTGPRGNYIHMGRGGFYYRQTLPSNGSAPAIASPKPARAPTPVVDIPSHTHEPLKEIDSGKIGLMVDSSSQALVDELNTKRKRLRLWPFVAALTVGAFVLSAKQLPPWALLTLLIIGGLLIAVTYYWDLLRKTTVMLYDIESEFAGVVEQLHTAFDGVRSCRATWHPQAQGKVHDRKYHAGASHLVTRSSIALGLQNPPFVKTNVATPSIPVGRQTLYFFPDKVLVFEANGVGAVSYENLRIDISTTNFIEDGAVPKDSEIVSRTWKFVNKKGGPDRRFKNNRELPVVRYEEVQFSSNTGLLERIQISCVGRTSSLAQAIGRIGRAKGERQ</sequence>
<keyword evidence="1" id="KW-1133">Transmembrane helix</keyword>
<protein>
    <recommendedName>
        <fullName evidence="2">DUF4236 domain-containing protein</fullName>
    </recommendedName>
</protein>
<dbReference type="InterPro" id="IPR025330">
    <property type="entry name" value="DUF4236"/>
</dbReference>
<evidence type="ECO:0000313" key="3">
    <source>
        <dbReference type="EMBL" id="ABD94618.1"/>
    </source>
</evidence>
<accession>Q1W554</accession>
<dbReference type="Pfam" id="PF14020">
    <property type="entry name" value="DUF4236"/>
    <property type="match status" value="1"/>
</dbReference>
<keyword evidence="1" id="KW-0812">Transmembrane</keyword>
<evidence type="ECO:0000256" key="1">
    <source>
        <dbReference type="SAM" id="Phobius"/>
    </source>
</evidence>
<dbReference type="AlphaFoldDB" id="Q1W554"/>
<evidence type="ECO:0000259" key="2">
    <source>
        <dbReference type="Pfam" id="PF14020"/>
    </source>
</evidence>
<organism evidence="3">
    <name type="scientific">Pseudomonas aeruginosa</name>
    <dbReference type="NCBI Taxonomy" id="287"/>
    <lineage>
        <taxon>Bacteria</taxon>
        <taxon>Pseudomonadati</taxon>
        <taxon>Pseudomonadota</taxon>
        <taxon>Gammaproteobacteria</taxon>
        <taxon>Pseudomonadales</taxon>
        <taxon>Pseudomonadaceae</taxon>
        <taxon>Pseudomonas</taxon>
    </lineage>
</organism>
<feature type="transmembrane region" description="Helical" evidence="1">
    <location>
        <begin position="149"/>
        <end position="165"/>
    </location>
</feature>
<keyword evidence="1" id="KW-0472">Membrane</keyword>